<feature type="compositionally biased region" description="Low complexity" evidence="1">
    <location>
        <begin position="16"/>
        <end position="33"/>
    </location>
</feature>
<feature type="compositionally biased region" description="Low complexity" evidence="1">
    <location>
        <begin position="465"/>
        <end position="476"/>
    </location>
</feature>
<dbReference type="EMBL" id="KZ451907">
    <property type="protein sequence ID" value="PKA63750.1"/>
    <property type="molecule type" value="Genomic_DNA"/>
</dbReference>
<feature type="compositionally biased region" description="Basic and acidic residues" evidence="1">
    <location>
        <begin position="153"/>
        <end position="163"/>
    </location>
</feature>
<feature type="compositionally biased region" description="Polar residues" evidence="1">
    <location>
        <begin position="59"/>
        <end position="80"/>
    </location>
</feature>
<evidence type="ECO:0000313" key="3">
    <source>
        <dbReference type="Proteomes" id="UP000236161"/>
    </source>
</evidence>
<keyword evidence="3" id="KW-1185">Reference proteome</keyword>
<dbReference type="OrthoDB" id="1917528at2759"/>
<dbReference type="Proteomes" id="UP000236161">
    <property type="component" value="Unassembled WGS sequence"/>
</dbReference>
<evidence type="ECO:0000256" key="1">
    <source>
        <dbReference type="SAM" id="MobiDB-lite"/>
    </source>
</evidence>
<name>A0A2I0B7J2_9ASPA</name>
<feature type="region of interest" description="Disordered" evidence="1">
    <location>
        <begin position="365"/>
        <end position="397"/>
    </location>
</feature>
<feature type="compositionally biased region" description="Polar residues" evidence="1">
    <location>
        <begin position="454"/>
        <end position="464"/>
    </location>
</feature>
<feature type="compositionally biased region" description="Polar residues" evidence="1">
    <location>
        <begin position="330"/>
        <end position="344"/>
    </location>
</feature>
<accession>A0A2I0B7J2</accession>
<protein>
    <submittedName>
        <fullName evidence="2">Uncharacterized protein</fullName>
    </submittedName>
</protein>
<dbReference type="STRING" id="1088818.A0A2I0B7J2"/>
<proteinExistence type="predicted"/>
<feature type="region of interest" description="Disordered" evidence="1">
    <location>
        <begin position="324"/>
        <end position="344"/>
    </location>
</feature>
<dbReference type="PANTHER" id="PTHR34112">
    <property type="entry name" value="C-JUN-AMINO-TERMINAL KINASE-INTERACTING PROTEIN"/>
    <property type="match status" value="1"/>
</dbReference>
<evidence type="ECO:0000313" key="2">
    <source>
        <dbReference type="EMBL" id="PKA63750.1"/>
    </source>
</evidence>
<dbReference type="AlphaFoldDB" id="A0A2I0B7J2"/>
<feature type="compositionally biased region" description="Polar residues" evidence="1">
    <location>
        <begin position="379"/>
        <end position="390"/>
    </location>
</feature>
<feature type="region of interest" description="Disordered" evidence="1">
    <location>
        <begin position="1"/>
        <end position="113"/>
    </location>
</feature>
<feature type="region of interest" description="Disordered" evidence="1">
    <location>
        <begin position="153"/>
        <end position="186"/>
    </location>
</feature>
<dbReference type="PANTHER" id="PTHR34112:SF18">
    <property type="entry name" value="C-JUN-AMINO-TERMINAL KINASE-INTERACTING PROTEIN"/>
    <property type="match status" value="1"/>
</dbReference>
<reference evidence="2 3" key="1">
    <citation type="journal article" date="2017" name="Nature">
        <title>The Apostasia genome and the evolution of orchids.</title>
        <authorList>
            <person name="Zhang G.Q."/>
            <person name="Liu K.W."/>
            <person name="Li Z."/>
            <person name="Lohaus R."/>
            <person name="Hsiao Y.Y."/>
            <person name="Niu S.C."/>
            <person name="Wang J.Y."/>
            <person name="Lin Y.C."/>
            <person name="Xu Q."/>
            <person name="Chen L.J."/>
            <person name="Yoshida K."/>
            <person name="Fujiwara S."/>
            <person name="Wang Z.W."/>
            <person name="Zhang Y.Q."/>
            <person name="Mitsuda N."/>
            <person name="Wang M."/>
            <person name="Liu G.H."/>
            <person name="Pecoraro L."/>
            <person name="Huang H.X."/>
            <person name="Xiao X.J."/>
            <person name="Lin M."/>
            <person name="Wu X.Y."/>
            <person name="Wu W.L."/>
            <person name="Chen Y.Y."/>
            <person name="Chang S.B."/>
            <person name="Sakamoto S."/>
            <person name="Ohme-Takagi M."/>
            <person name="Yagi M."/>
            <person name="Zeng S.J."/>
            <person name="Shen C.Y."/>
            <person name="Yeh C.M."/>
            <person name="Luo Y.B."/>
            <person name="Tsai W.C."/>
            <person name="Van de Peer Y."/>
            <person name="Liu Z.J."/>
        </authorList>
    </citation>
    <scope>NUCLEOTIDE SEQUENCE [LARGE SCALE GENOMIC DNA]</scope>
    <source>
        <strain evidence="3">cv. Shenzhen</strain>
        <tissue evidence="2">Stem</tissue>
    </source>
</reference>
<feature type="region of interest" description="Disordered" evidence="1">
    <location>
        <begin position="451"/>
        <end position="490"/>
    </location>
</feature>
<sequence>MDRSEPTFVPEWYKGTSSSATSSSNSNHYIASSHSEEQKSGVPTRIKLSVNASERDSLRSSSFTDRNLSSFQKSASSNGTVGWAKDVIPSRPYSSLGRSLRDRDKDREKDQDRERHRFLLVDSELSDSSELLNFNRPAEDSLRCSQSMVSGRRADSWYRRPGRDSSNGVPSGGIRSTGVNKKPSFEKEFPSLGAEEKHFGSDVVGVSSPGLTSAIHNLPLNASTIIGGDGWTSALAEVPPISGGNGQAVSSALQTSHALASTALSNSTGLNMAETVAQAPARARVPTQVIDSQKIEDLHRQQVLKLIPMTPKTLGINLADKSKVKGTRPADNNASKAGLQVSPQAVSHTLRSAVSVRADGLKTTQPGNFKVLNRERNGLSPTGNDGQSPLNVGRIPTTPSGIPPAAIKPVNGLINPKLKVDGRVQYLTQFGEKKPVSQAQNRNDFFNSLRKKTSASQQATADQYSSCTDSSSNSQSLGGQVGNNSASIEEKPSSITTSKFLAENGNCPIVGCDVPEEPVKLATDEEEAAFLRSLGWEENAGEEALTREEIESFLSEVYIHADFSFNKFLFFIKYDHFL</sequence>
<organism evidence="2 3">
    <name type="scientific">Apostasia shenzhenica</name>
    <dbReference type="NCBI Taxonomy" id="1088818"/>
    <lineage>
        <taxon>Eukaryota</taxon>
        <taxon>Viridiplantae</taxon>
        <taxon>Streptophyta</taxon>
        <taxon>Embryophyta</taxon>
        <taxon>Tracheophyta</taxon>
        <taxon>Spermatophyta</taxon>
        <taxon>Magnoliopsida</taxon>
        <taxon>Liliopsida</taxon>
        <taxon>Asparagales</taxon>
        <taxon>Orchidaceae</taxon>
        <taxon>Apostasioideae</taxon>
        <taxon>Apostasia</taxon>
    </lineage>
</organism>
<gene>
    <name evidence="2" type="ORF">AXF42_Ash017034</name>
</gene>
<feature type="compositionally biased region" description="Basic and acidic residues" evidence="1">
    <location>
        <begin position="99"/>
        <end position="113"/>
    </location>
</feature>